<protein>
    <recommendedName>
        <fullName evidence="5">ZP domain-containing protein</fullName>
    </recommendedName>
</protein>
<evidence type="ECO:0000313" key="3">
    <source>
        <dbReference type="EMBL" id="KAF6205923.1"/>
    </source>
</evidence>
<name>A0A8S9XAE2_APOLU</name>
<organism evidence="3 4">
    <name type="scientific">Apolygus lucorum</name>
    <name type="common">Small green plant bug</name>
    <name type="synonym">Lygocoris lucorum</name>
    <dbReference type="NCBI Taxonomy" id="248454"/>
    <lineage>
        <taxon>Eukaryota</taxon>
        <taxon>Metazoa</taxon>
        <taxon>Ecdysozoa</taxon>
        <taxon>Arthropoda</taxon>
        <taxon>Hexapoda</taxon>
        <taxon>Insecta</taxon>
        <taxon>Pterygota</taxon>
        <taxon>Neoptera</taxon>
        <taxon>Paraneoptera</taxon>
        <taxon>Hemiptera</taxon>
        <taxon>Heteroptera</taxon>
        <taxon>Panheteroptera</taxon>
        <taxon>Cimicomorpha</taxon>
        <taxon>Miridae</taxon>
        <taxon>Mirini</taxon>
        <taxon>Apolygus</taxon>
    </lineage>
</organism>
<dbReference type="AlphaFoldDB" id="A0A8S9XAE2"/>
<keyword evidence="2" id="KW-0812">Transmembrane</keyword>
<keyword evidence="4" id="KW-1185">Reference proteome</keyword>
<feature type="region of interest" description="Disordered" evidence="1">
    <location>
        <begin position="771"/>
        <end position="846"/>
    </location>
</feature>
<accession>A0A8S9XAE2</accession>
<evidence type="ECO:0000313" key="4">
    <source>
        <dbReference type="Proteomes" id="UP000466442"/>
    </source>
</evidence>
<feature type="transmembrane region" description="Helical" evidence="2">
    <location>
        <begin position="254"/>
        <end position="278"/>
    </location>
</feature>
<reference evidence="3" key="1">
    <citation type="journal article" date="2021" name="Mol. Ecol. Resour.">
        <title>Apolygus lucorum genome provides insights into omnivorousness and mesophyll feeding.</title>
        <authorList>
            <person name="Liu Y."/>
            <person name="Liu H."/>
            <person name="Wang H."/>
            <person name="Huang T."/>
            <person name="Liu B."/>
            <person name="Yang B."/>
            <person name="Yin L."/>
            <person name="Li B."/>
            <person name="Zhang Y."/>
            <person name="Zhang S."/>
            <person name="Jiang F."/>
            <person name="Zhang X."/>
            <person name="Ren Y."/>
            <person name="Wang B."/>
            <person name="Wang S."/>
            <person name="Lu Y."/>
            <person name="Wu K."/>
            <person name="Fan W."/>
            <person name="Wang G."/>
        </authorList>
    </citation>
    <scope>NUCLEOTIDE SEQUENCE</scope>
    <source>
        <strain evidence="3">12Hb</strain>
    </source>
</reference>
<feature type="compositionally biased region" description="Polar residues" evidence="1">
    <location>
        <begin position="630"/>
        <end position="639"/>
    </location>
</feature>
<feature type="region of interest" description="Disordered" evidence="1">
    <location>
        <begin position="413"/>
        <end position="433"/>
    </location>
</feature>
<feature type="region of interest" description="Disordered" evidence="1">
    <location>
        <begin position="324"/>
        <end position="368"/>
    </location>
</feature>
<evidence type="ECO:0008006" key="5">
    <source>
        <dbReference type="Google" id="ProtNLM"/>
    </source>
</evidence>
<keyword evidence="2" id="KW-0472">Membrane</keyword>
<feature type="compositionally biased region" description="Polar residues" evidence="1">
    <location>
        <begin position="811"/>
        <end position="820"/>
    </location>
</feature>
<feature type="compositionally biased region" description="Pro residues" evidence="1">
    <location>
        <begin position="416"/>
        <end position="427"/>
    </location>
</feature>
<feature type="compositionally biased region" description="Low complexity" evidence="1">
    <location>
        <begin position="342"/>
        <end position="352"/>
    </location>
</feature>
<gene>
    <name evidence="3" type="ORF">GE061_020099</name>
</gene>
<dbReference type="EMBL" id="WIXP02000009">
    <property type="protein sequence ID" value="KAF6205923.1"/>
    <property type="molecule type" value="Genomic_DNA"/>
</dbReference>
<dbReference type="OrthoDB" id="10070678at2759"/>
<feature type="region of interest" description="Disordered" evidence="1">
    <location>
        <begin position="916"/>
        <end position="937"/>
    </location>
</feature>
<comment type="caution">
    <text evidence="3">The sequence shown here is derived from an EMBL/GenBank/DDBJ whole genome shotgun (WGS) entry which is preliminary data.</text>
</comment>
<dbReference type="PANTHER" id="PTHR46560:SF11">
    <property type="entry name" value="GH09980P"/>
    <property type="match status" value="1"/>
</dbReference>
<dbReference type="PANTHER" id="PTHR46560">
    <property type="entry name" value="CYPHER, ISOFORM B"/>
    <property type="match status" value="1"/>
</dbReference>
<feature type="region of interest" description="Disordered" evidence="1">
    <location>
        <begin position="610"/>
        <end position="639"/>
    </location>
</feature>
<evidence type="ECO:0000256" key="2">
    <source>
        <dbReference type="SAM" id="Phobius"/>
    </source>
</evidence>
<evidence type="ECO:0000256" key="1">
    <source>
        <dbReference type="SAM" id="MobiDB-lite"/>
    </source>
</evidence>
<proteinExistence type="predicted"/>
<sequence length="1046" mass="117906">MRPARPETAEVAARGIRRRVGDVNGRSWMLREGVSQLVSVAPSARVSPAHRSVPLHASVPFRFNTIKMTGTLGWSLAILSLSALVGGQSNYANRGNSIEYPNEGLPDSTLLDGKVTKLDDISPVIFLNRTKAKLNCASGYMQVELQFDEPFYGIAYADFDRTSACQVTGTGNFSARIELPLKGCGTHQDPLRVFTNNIIVRFHPFLEIDGDEVITIVCRYPPPIAPPPAGIVGPIRLDEPPPLPLAAPLKGFQILLIICGILFLSLVLLGLGCSYYALRRKKVQVVRRHPFSTGTGSEITKLSGSSLGNISMFDVLKIPRAHAQTTGSTTGSEAALISDTIPSDYPSESPSSEAEDIDTRRSLSSGGSFENRAYVHDSYYTEEIGQTTETEIRHVVPKRPLPEPKFDVQVRVKKAAPPPPSPTPPPSESEMSMKMSERNLTAILEEARPVKTTFTYVPEIHQPPGPAKLTTPPPVYSTIVRKHPPESKQVAKTEERYTREDVVDYRRPSMEAMQSRSMTEMIERPAKMSPPPPVVPPTYVSEINTQDRIMTVSEMIEPPVVVSRRPELKTHVVDDVFLRTITEKKTVEDVERHRRQITEFRKPVPPPKWDVTIRNYPDPDGVARDDSTTDWDSYSETSSVSTYPVQPTYRVQRQNISEKTEVEIENIYKSTIQTPVDARPKQNWEVMLRVLEPPYESGDDRSDVESLASVLTLEDRQKWREIITQESTLRQELTEAIVREDYEKIKKDERFGKVFEPEKWDVIIRVLAPPKRQYDQQQRGSGGSKYRRKAEWDTRSRRSSLPTLYEYDSDGGSSVRTLTTDGGRGPPGVDHAARSRRSSMRSEMDVRSMSEMTIDMRAQMSDGLSDMSSYYQPVNRYYDDEYVARASEDDERSLVRSISQPSLARSGSEFTEHWAVRSRHWESPETSPRSSRSRRFQVRRYERNAQHNWFGDGESEASYNNDNPSDSGALSGEKNLLSCHWSSSKDSLRLEPKTPPLHVTLGRPFLRCLLGDQFNIFFGHLDSGMRLRCPYHSRVFLSSRATTDSD</sequence>
<dbReference type="Proteomes" id="UP000466442">
    <property type="component" value="Linkage Group LG9"/>
</dbReference>
<keyword evidence="2" id="KW-1133">Transmembrane helix</keyword>